<dbReference type="GO" id="GO:0006952">
    <property type="term" value="P:defense response"/>
    <property type="evidence" value="ECO:0007669"/>
    <property type="project" value="UniProtKB-KW"/>
</dbReference>
<evidence type="ECO:0000256" key="5">
    <source>
        <dbReference type="ARBA" id="ARBA00022989"/>
    </source>
</evidence>
<comment type="similarity">
    <text evidence="2 8">Belongs to the MLO family.</text>
</comment>
<comment type="function">
    <text evidence="8">May be involved in modulation of pathogen defense and leaf cell death.</text>
</comment>
<feature type="compositionally biased region" description="Basic and acidic residues" evidence="9">
    <location>
        <begin position="571"/>
        <end position="582"/>
    </location>
</feature>
<dbReference type="GO" id="GO:0016020">
    <property type="term" value="C:membrane"/>
    <property type="evidence" value="ECO:0007669"/>
    <property type="project" value="UniProtKB-SubCell"/>
</dbReference>
<dbReference type="PANTHER" id="PTHR31942">
    <property type="entry name" value="MLO-LIKE PROTEIN 1"/>
    <property type="match status" value="1"/>
</dbReference>
<name>A0ABD3HFQ2_9MARC</name>
<evidence type="ECO:0000256" key="8">
    <source>
        <dbReference type="RuleBase" id="RU280816"/>
    </source>
</evidence>
<comment type="domain">
    <text evidence="8">The C-terminus contains a calmodulin-binding domain, which binds calmodulin in a calcium-dependent fashion.</text>
</comment>
<comment type="caution">
    <text evidence="11">The sequence shown here is derived from an EMBL/GenBank/DDBJ whole genome shotgun (WGS) entry which is preliminary data.</text>
</comment>
<keyword evidence="8" id="KW-0112">Calmodulin-binding</keyword>
<comment type="subcellular location">
    <subcellularLocation>
        <location evidence="1 8">Membrane</location>
        <topology evidence="1 8">Multi-pass membrane protein</topology>
    </subcellularLocation>
</comment>
<evidence type="ECO:0000256" key="9">
    <source>
        <dbReference type="SAM" id="MobiDB-lite"/>
    </source>
</evidence>
<feature type="transmembrane region" description="Helical" evidence="10">
    <location>
        <begin position="16"/>
        <end position="39"/>
    </location>
</feature>
<keyword evidence="6 8" id="KW-0472">Membrane</keyword>
<dbReference type="InterPro" id="IPR004326">
    <property type="entry name" value="Mlo"/>
</dbReference>
<feature type="transmembrane region" description="Helical" evidence="10">
    <location>
        <begin position="164"/>
        <end position="187"/>
    </location>
</feature>
<gene>
    <name evidence="8" type="primary">MLO</name>
    <name evidence="11" type="ORF">R1sor_015294</name>
</gene>
<accession>A0ABD3HFQ2</accession>
<feature type="transmembrane region" description="Helical" evidence="10">
    <location>
        <begin position="316"/>
        <end position="335"/>
    </location>
</feature>
<keyword evidence="3 8" id="KW-0812">Transmembrane</keyword>
<dbReference type="AlphaFoldDB" id="A0ABD3HFQ2"/>
<feature type="transmembrane region" description="Helical" evidence="10">
    <location>
        <begin position="406"/>
        <end position="434"/>
    </location>
</feature>
<feature type="region of interest" description="Disordered" evidence="9">
    <location>
        <begin position="542"/>
        <end position="582"/>
    </location>
</feature>
<keyword evidence="4 8" id="KW-0611">Plant defense</keyword>
<keyword evidence="12" id="KW-1185">Reference proteome</keyword>
<evidence type="ECO:0000256" key="7">
    <source>
        <dbReference type="ARBA" id="ARBA00023265"/>
    </source>
</evidence>
<dbReference type="Proteomes" id="UP001633002">
    <property type="component" value="Unassembled WGS sequence"/>
</dbReference>
<evidence type="ECO:0000256" key="10">
    <source>
        <dbReference type="SAM" id="Phobius"/>
    </source>
</evidence>
<keyword evidence="7 8" id="KW-0568">Pathogenesis-related protein</keyword>
<evidence type="ECO:0000313" key="11">
    <source>
        <dbReference type="EMBL" id="KAL3688985.1"/>
    </source>
</evidence>
<sequence length="582" mass="66263">MATNSSGRTLENTATWTFAVVCGVFVIISLMIVGIIEKVEESLKHKKKKSLLQAVDKMKEELMLLGFISLLLTVGSKLVEKICIKSSWLDTWSFCALPKSPSTPSKASANENNTNRRLLEYLGKSLLDKAGVFEPVRRTLVSKATNSTCPAGKEPIITYDGMHYLHIFIFVLAVVHILYSVVSMYLAKLKVRTWKKWEDEVQTKTRQAMLMEEAARSSVLAQHSVFVAHHHGYSGNRLIIWLACFFRQFGSSVRKEDYLSLRLGFIKTHGTGKDFNFHSYMVRCMDDEFHQVVGISITLWVFMLLFLLFNVDGVNLYFWISFIPVIIVLVVGAKLQHIIATLAIENAVNGNPSSSIKPRDDLFWFSNPKLVLNLIHFVLFVNAFIIATVIWFWWKFGSNNCHLNYIGFLVTRIVLSVLTQILCSFSTLPLYALVTQMGSHYKQAIFQDDVKQKLKRWREDAKKKAKLGTWYPEDHYTNSPDRYPEDHYATSLDRTEGESAHDHTAAVVEDESSHVQPLFGAIVPVARSDEVVSARTPERFLDVPLHRTASPRRASHGAPSPRYSPGKQRRREIEMENRSEPL</sequence>
<evidence type="ECO:0000256" key="1">
    <source>
        <dbReference type="ARBA" id="ARBA00004141"/>
    </source>
</evidence>
<reference evidence="11 12" key="1">
    <citation type="submission" date="2024-09" db="EMBL/GenBank/DDBJ databases">
        <title>Chromosome-scale assembly of Riccia sorocarpa.</title>
        <authorList>
            <person name="Paukszto L."/>
        </authorList>
    </citation>
    <scope>NUCLEOTIDE SEQUENCE [LARGE SCALE GENOMIC DNA]</scope>
    <source>
        <strain evidence="11">LP-2024</strain>
        <tissue evidence="11">Aerial parts of the thallus</tissue>
    </source>
</reference>
<keyword evidence="5 8" id="KW-1133">Transmembrane helix</keyword>
<evidence type="ECO:0000256" key="3">
    <source>
        <dbReference type="ARBA" id="ARBA00022692"/>
    </source>
</evidence>
<organism evidence="11 12">
    <name type="scientific">Riccia sorocarpa</name>
    <dbReference type="NCBI Taxonomy" id="122646"/>
    <lineage>
        <taxon>Eukaryota</taxon>
        <taxon>Viridiplantae</taxon>
        <taxon>Streptophyta</taxon>
        <taxon>Embryophyta</taxon>
        <taxon>Marchantiophyta</taxon>
        <taxon>Marchantiopsida</taxon>
        <taxon>Marchantiidae</taxon>
        <taxon>Marchantiales</taxon>
        <taxon>Ricciaceae</taxon>
        <taxon>Riccia</taxon>
    </lineage>
</organism>
<evidence type="ECO:0000313" key="12">
    <source>
        <dbReference type="Proteomes" id="UP001633002"/>
    </source>
</evidence>
<evidence type="ECO:0000256" key="4">
    <source>
        <dbReference type="ARBA" id="ARBA00022821"/>
    </source>
</evidence>
<dbReference type="GO" id="GO:0005516">
    <property type="term" value="F:calmodulin binding"/>
    <property type="evidence" value="ECO:0007669"/>
    <property type="project" value="UniProtKB-KW"/>
</dbReference>
<feature type="transmembrane region" description="Helical" evidence="10">
    <location>
        <begin position="289"/>
        <end position="310"/>
    </location>
</feature>
<proteinExistence type="inferred from homology"/>
<dbReference type="EMBL" id="JBJQOH010000004">
    <property type="protein sequence ID" value="KAL3688985.1"/>
    <property type="molecule type" value="Genomic_DNA"/>
</dbReference>
<dbReference type="Pfam" id="PF03094">
    <property type="entry name" value="Mlo"/>
    <property type="match status" value="1"/>
</dbReference>
<evidence type="ECO:0000256" key="2">
    <source>
        <dbReference type="ARBA" id="ARBA00006574"/>
    </source>
</evidence>
<protein>
    <recommendedName>
        <fullName evidence="8">MLO-like protein</fullName>
    </recommendedName>
</protein>
<evidence type="ECO:0000256" key="6">
    <source>
        <dbReference type="ARBA" id="ARBA00023136"/>
    </source>
</evidence>
<feature type="transmembrane region" description="Helical" evidence="10">
    <location>
        <begin position="370"/>
        <end position="394"/>
    </location>
</feature>
<dbReference type="PANTHER" id="PTHR31942:SF77">
    <property type="entry name" value="MLO-LIKE PROTEIN 14"/>
    <property type="match status" value="1"/>
</dbReference>